<keyword evidence="2" id="KW-1185">Reference proteome</keyword>
<reference evidence="1 2" key="1">
    <citation type="journal article" date="2018" name="bioRxiv">
        <title>Evidence of independent acquisition and adaption of ultra-small bacteria to human hosts across the highly diverse yet reduced genomes of the phylum Saccharibacteria.</title>
        <authorList>
            <person name="McLean J.S."/>
            <person name="Bor B."/>
            <person name="To T.T."/>
            <person name="Liu Q."/>
            <person name="Kearns K.A."/>
            <person name="Solden L.M."/>
            <person name="Wrighton K.C."/>
            <person name="He X."/>
            <person name="Shi W."/>
        </authorList>
    </citation>
    <scope>NUCLEOTIDE SEQUENCE [LARGE SCALE GENOMIC DNA]</scope>
    <source>
        <strain evidence="1 2">TM7_G3_2_Rum_HOT_351B</strain>
    </source>
</reference>
<sequence>MEGNKSKLRAVLVFGAPGSGKTTFAEKFAKKFNLAYYNLEEIREEYGFSHEAVLSILEIITKAKQSIVVEGELKTEKERTEVRNILRNHGYRPALVWVQTDFTTIRMRLKSKYRTVKKAKEIYDAAVAELETPADFERPIILSGKHTFETQTKHVVAGLAKTR</sequence>
<proteinExistence type="predicted"/>
<dbReference type="SUPFAM" id="SSF52540">
    <property type="entry name" value="P-loop containing nucleoside triphosphate hydrolases"/>
    <property type="match status" value="1"/>
</dbReference>
<dbReference type="RefSeq" id="WP_129735153.1">
    <property type="nucleotide sequence ID" value="NZ_PRLM01000006.1"/>
</dbReference>
<evidence type="ECO:0000313" key="2">
    <source>
        <dbReference type="Proteomes" id="UP001191019"/>
    </source>
</evidence>
<dbReference type="Proteomes" id="UP001191019">
    <property type="component" value="Unassembled WGS sequence"/>
</dbReference>
<dbReference type="Gene3D" id="3.40.50.300">
    <property type="entry name" value="P-loop containing nucleotide triphosphate hydrolases"/>
    <property type="match status" value="1"/>
</dbReference>
<evidence type="ECO:0000313" key="1">
    <source>
        <dbReference type="EMBL" id="RYC74402.1"/>
    </source>
</evidence>
<organism evidence="1 2">
    <name type="scientific">Candidatus Nanosyncoccus alces</name>
    <dbReference type="NCBI Taxonomy" id="2171997"/>
    <lineage>
        <taxon>Bacteria</taxon>
        <taxon>Candidatus Saccharimonadota</taxon>
        <taxon>Candidatus Nanosyncoccalia</taxon>
        <taxon>Candidatus Nanosyncoccales</taxon>
        <taxon>Candidatus Nanosyncoccaceae</taxon>
        <taxon>Candidatus Nanosyncoccus</taxon>
    </lineage>
</organism>
<evidence type="ECO:0008006" key="3">
    <source>
        <dbReference type="Google" id="ProtNLM"/>
    </source>
</evidence>
<comment type="caution">
    <text evidence="1">The sequence shown here is derived from an EMBL/GenBank/DDBJ whole genome shotgun (WGS) entry which is preliminary data.</text>
</comment>
<dbReference type="EMBL" id="PRLM01000006">
    <property type="protein sequence ID" value="RYC74402.1"/>
    <property type="molecule type" value="Genomic_DNA"/>
</dbReference>
<reference evidence="1 2" key="2">
    <citation type="journal article" date="2020" name="Cell Rep.">
        <title>Acquisition and Adaptation of Ultra-small Parasitic Reduced Genome Bacteria to Mammalian Hosts.</title>
        <authorList>
            <person name="McLean J.S."/>
            <person name="Bor B."/>
            <person name="Kerns K.A."/>
            <person name="Liu Q."/>
            <person name="To T.T."/>
            <person name="Solden L."/>
            <person name="Hendrickson E.L."/>
            <person name="Wrighton K."/>
            <person name="Shi W."/>
            <person name="He X."/>
        </authorList>
    </citation>
    <scope>NUCLEOTIDE SEQUENCE [LARGE SCALE GENOMIC DNA]</scope>
    <source>
        <strain evidence="1 2">TM7_G3_2_Rum_HOT_351B</strain>
    </source>
</reference>
<dbReference type="InterPro" id="IPR027417">
    <property type="entry name" value="P-loop_NTPase"/>
</dbReference>
<accession>A0ABY0FMZ1</accession>
<name>A0ABY0FMZ1_9BACT</name>
<protein>
    <recommendedName>
        <fullName evidence="3">ATP-binding protein</fullName>
    </recommendedName>
</protein>
<gene>
    <name evidence="1" type="ORF">G3RUM_00556</name>
</gene>
<dbReference type="Pfam" id="PF13671">
    <property type="entry name" value="AAA_33"/>
    <property type="match status" value="1"/>
</dbReference>